<dbReference type="InterPro" id="IPR029032">
    <property type="entry name" value="AhpD-like"/>
</dbReference>
<dbReference type="EC" id="4.1.1.44" evidence="2"/>
<evidence type="ECO:0000313" key="3">
    <source>
        <dbReference type="Proteomes" id="UP000566324"/>
    </source>
</evidence>
<evidence type="ECO:0000313" key="2">
    <source>
        <dbReference type="EMBL" id="MBB4632670.1"/>
    </source>
</evidence>
<evidence type="ECO:0000259" key="1">
    <source>
        <dbReference type="Pfam" id="PF02627"/>
    </source>
</evidence>
<protein>
    <submittedName>
        <fullName evidence="2">4-carboxymuconolactone decarboxylase</fullName>
        <ecNumber evidence="2">4.1.1.44</ecNumber>
    </submittedName>
</protein>
<dbReference type="InterPro" id="IPR003779">
    <property type="entry name" value="CMD-like"/>
</dbReference>
<dbReference type="PANTHER" id="PTHR33570">
    <property type="entry name" value="4-CARBOXYMUCONOLACTONE DECARBOXYLASE FAMILY PROTEIN"/>
    <property type="match status" value="1"/>
</dbReference>
<name>A0A7W7B414_9SPHN</name>
<proteinExistence type="predicted"/>
<dbReference type="PANTHER" id="PTHR33570:SF2">
    <property type="entry name" value="CARBOXYMUCONOLACTONE DECARBOXYLASE-LIKE DOMAIN-CONTAINING PROTEIN"/>
    <property type="match status" value="1"/>
</dbReference>
<organism evidence="2 3">
    <name type="scientific">Sphingosinicella soli</name>
    <dbReference type="NCBI Taxonomy" id="333708"/>
    <lineage>
        <taxon>Bacteria</taxon>
        <taxon>Pseudomonadati</taxon>
        <taxon>Pseudomonadota</taxon>
        <taxon>Alphaproteobacteria</taxon>
        <taxon>Sphingomonadales</taxon>
        <taxon>Sphingosinicellaceae</taxon>
        <taxon>Sphingosinicella</taxon>
    </lineage>
</organism>
<sequence length="122" mass="13792">MDEDRQKKGKAMFDAVYGGITAIPEDSEDDPFITLMLDNLFAQIWSRDAMSIRDRRLVIIGIAAAMGEEFIFETQARAALTKGELTRDQIQEIVLLLTQYVGYPRASRLRARVLPLLSDRDG</sequence>
<dbReference type="Gene3D" id="1.20.1290.10">
    <property type="entry name" value="AhpD-like"/>
    <property type="match status" value="1"/>
</dbReference>
<dbReference type="RefSeq" id="WP_184069582.1">
    <property type="nucleotide sequence ID" value="NZ_JACHNZ010000025.1"/>
</dbReference>
<comment type="caution">
    <text evidence="2">The sequence shown here is derived from an EMBL/GenBank/DDBJ whole genome shotgun (WGS) entry which is preliminary data.</text>
</comment>
<accession>A0A7W7B414</accession>
<dbReference type="EMBL" id="JACHNZ010000025">
    <property type="protein sequence ID" value="MBB4632670.1"/>
    <property type="molecule type" value="Genomic_DNA"/>
</dbReference>
<reference evidence="2 3" key="1">
    <citation type="submission" date="2020-08" db="EMBL/GenBank/DDBJ databases">
        <title>Genomic Encyclopedia of Type Strains, Phase IV (KMG-IV): sequencing the most valuable type-strain genomes for metagenomic binning, comparative biology and taxonomic classification.</title>
        <authorList>
            <person name="Goeker M."/>
        </authorList>
    </citation>
    <scope>NUCLEOTIDE SEQUENCE [LARGE SCALE GENOMIC DNA]</scope>
    <source>
        <strain evidence="2 3">DSM 17328</strain>
    </source>
</reference>
<dbReference type="GO" id="GO:0047575">
    <property type="term" value="F:4-carboxymuconolactone decarboxylase activity"/>
    <property type="evidence" value="ECO:0007669"/>
    <property type="project" value="UniProtKB-EC"/>
</dbReference>
<dbReference type="GO" id="GO:0051920">
    <property type="term" value="F:peroxiredoxin activity"/>
    <property type="evidence" value="ECO:0007669"/>
    <property type="project" value="InterPro"/>
</dbReference>
<gene>
    <name evidence="2" type="ORF">GGQ98_002297</name>
</gene>
<dbReference type="InterPro" id="IPR052512">
    <property type="entry name" value="4CMD/NDH-1_regulator"/>
</dbReference>
<dbReference type="AlphaFoldDB" id="A0A7W7B414"/>
<dbReference type="Proteomes" id="UP000566324">
    <property type="component" value="Unassembled WGS sequence"/>
</dbReference>
<dbReference type="SUPFAM" id="SSF69118">
    <property type="entry name" value="AhpD-like"/>
    <property type="match status" value="1"/>
</dbReference>
<keyword evidence="2" id="KW-0456">Lyase</keyword>
<keyword evidence="3" id="KW-1185">Reference proteome</keyword>
<dbReference type="Pfam" id="PF02627">
    <property type="entry name" value="CMD"/>
    <property type="match status" value="1"/>
</dbReference>
<feature type="domain" description="Carboxymuconolactone decarboxylase-like" evidence="1">
    <location>
        <begin position="36"/>
        <end position="109"/>
    </location>
</feature>